<gene>
    <name evidence="2" type="ORF">METZ01_LOCUS18008</name>
</gene>
<dbReference type="Gene3D" id="2.130.10.10">
    <property type="entry name" value="YVTN repeat-like/Quinoprotein amine dehydrogenase"/>
    <property type="match status" value="1"/>
</dbReference>
<sequence>MPYYMYVALQEDDKILVHTIEPQTGKLTPQAEVSIPGGPFTMAISPDRKFLYAGCRDTPQIASFQINQDSGGLTQNGTIPVEGWPVYIATDRKGKFVLSAYYQGAHVGVHPIGADGSVGDPPIEWLATATGAHAMQTDSTNSYAFVPHIAGNGPNAIFQYKFDENTGHLTPNSPAKVEPEEFLGPRHFCFHPSLDVLYFSNEQDCSVTGYRLDTGNGTLSAFQTITTLPEGYTERNTCSQIQVSASGRFLYAPNRGHDSIACFSIDTATGQLTGNGIVGSEARPNALCLGPQDRFLYSAGQESGRMASFSVNSDSGKLTPLETYPLGHAPVWVSIIELPG</sequence>
<dbReference type="InterPro" id="IPR015943">
    <property type="entry name" value="WD40/YVTN_repeat-like_dom_sf"/>
</dbReference>
<dbReference type="GO" id="GO:0017057">
    <property type="term" value="F:6-phosphogluconolactonase activity"/>
    <property type="evidence" value="ECO:0007669"/>
    <property type="project" value="TreeGrafter"/>
</dbReference>
<evidence type="ECO:0000256" key="1">
    <source>
        <dbReference type="ARBA" id="ARBA00005564"/>
    </source>
</evidence>
<dbReference type="InterPro" id="IPR019405">
    <property type="entry name" value="Lactonase_7-beta_prop"/>
</dbReference>
<proteinExistence type="inferred from homology"/>
<dbReference type="EMBL" id="UINC01000951">
    <property type="protein sequence ID" value="SUZ65154.1"/>
    <property type="molecule type" value="Genomic_DNA"/>
</dbReference>
<dbReference type="GO" id="GO:0005829">
    <property type="term" value="C:cytosol"/>
    <property type="evidence" value="ECO:0007669"/>
    <property type="project" value="TreeGrafter"/>
</dbReference>
<protein>
    <recommendedName>
        <fullName evidence="3">6-phosphogluconolactonase</fullName>
    </recommendedName>
</protein>
<dbReference type="SUPFAM" id="SSF75011">
    <property type="entry name" value="3-carboxy-cis,cis-mucoante lactonizing enzyme"/>
    <property type="match status" value="1"/>
</dbReference>
<dbReference type="AlphaFoldDB" id="A0A381PEV3"/>
<dbReference type="PANTHER" id="PTHR30344:SF1">
    <property type="entry name" value="6-PHOSPHOGLUCONOLACTONASE"/>
    <property type="match status" value="1"/>
</dbReference>
<dbReference type="InterPro" id="IPR050282">
    <property type="entry name" value="Cycloisomerase_2"/>
</dbReference>
<reference evidence="2" key="1">
    <citation type="submission" date="2018-05" db="EMBL/GenBank/DDBJ databases">
        <authorList>
            <person name="Lanie J.A."/>
            <person name="Ng W.-L."/>
            <person name="Kazmierczak K.M."/>
            <person name="Andrzejewski T.M."/>
            <person name="Davidsen T.M."/>
            <person name="Wayne K.J."/>
            <person name="Tettelin H."/>
            <person name="Glass J.I."/>
            <person name="Rusch D."/>
            <person name="Podicherti R."/>
            <person name="Tsui H.-C.T."/>
            <person name="Winkler M.E."/>
        </authorList>
    </citation>
    <scope>NUCLEOTIDE SEQUENCE</scope>
</reference>
<dbReference type="Pfam" id="PF10282">
    <property type="entry name" value="Lactonase"/>
    <property type="match status" value="1"/>
</dbReference>
<accession>A0A381PEV3</accession>
<organism evidence="2">
    <name type="scientific">marine metagenome</name>
    <dbReference type="NCBI Taxonomy" id="408172"/>
    <lineage>
        <taxon>unclassified sequences</taxon>
        <taxon>metagenomes</taxon>
        <taxon>ecological metagenomes</taxon>
    </lineage>
</organism>
<name>A0A381PEV3_9ZZZZ</name>
<evidence type="ECO:0000313" key="2">
    <source>
        <dbReference type="EMBL" id="SUZ65154.1"/>
    </source>
</evidence>
<dbReference type="PANTHER" id="PTHR30344">
    <property type="entry name" value="6-PHOSPHOGLUCONOLACTONASE-RELATED"/>
    <property type="match status" value="1"/>
</dbReference>
<evidence type="ECO:0008006" key="3">
    <source>
        <dbReference type="Google" id="ProtNLM"/>
    </source>
</evidence>
<comment type="similarity">
    <text evidence="1">Belongs to the cycloisomerase 2 family.</text>
</comment>